<evidence type="ECO:0000313" key="2">
    <source>
        <dbReference type="EMBL" id="QNN41387.1"/>
    </source>
</evidence>
<feature type="domain" description="YdhG-like" evidence="1">
    <location>
        <begin position="21"/>
        <end position="110"/>
    </location>
</feature>
<proteinExistence type="predicted"/>
<organism evidence="2 3">
    <name type="scientific">Pedobacter roseus</name>
    <dbReference type="NCBI Taxonomy" id="336820"/>
    <lineage>
        <taxon>Bacteria</taxon>
        <taxon>Pseudomonadati</taxon>
        <taxon>Bacteroidota</taxon>
        <taxon>Sphingobacteriia</taxon>
        <taxon>Sphingobacteriales</taxon>
        <taxon>Sphingobacteriaceae</taxon>
        <taxon>Pedobacter</taxon>
    </lineage>
</organism>
<dbReference type="Proteomes" id="UP000515806">
    <property type="component" value="Chromosome"/>
</dbReference>
<evidence type="ECO:0000313" key="3">
    <source>
        <dbReference type="Proteomes" id="UP000515806"/>
    </source>
</evidence>
<dbReference type="Pfam" id="PF08818">
    <property type="entry name" value="DUF1801"/>
    <property type="match status" value="1"/>
</dbReference>
<gene>
    <name evidence="2" type="ORF">H9L23_20055</name>
</gene>
<dbReference type="KEGG" id="proe:H9L23_20055"/>
<dbReference type="Gene3D" id="3.90.1150.200">
    <property type="match status" value="1"/>
</dbReference>
<reference evidence="2 3" key="1">
    <citation type="submission" date="2020-08" db="EMBL/GenBank/DDBJ databases">
        <title>Genome sequence of Pedobacter roseus KACC 11594T.</title>
        <authorList>
            <person name="Hyun D.-W."/>
            <person name="Bae J.-W."/>
        </authorList>
    </citation>
    <scope>NUCLEOTIDE SEQUENCE [LARGE SCALE GENOMIC DNA]</scope>
    <source>
        <strain evidence="2 3">KACC 11594</strain>
    </source>
</reference>
<dbReference type="InterPro" id="IPR014922">
    <property type="entry name" value="YdhG-like"/>
</dbReference>
<dbReference type="SUPFAM" id="SSF159888">
    <property type="entry name" value="YdhG-like"/>
    <property type="match status" value="1"/>
</dbReference>
<accession>A0A7G9QDG2</accession>
<sequence length="125" mass="14439">MDQPKPENIDQYIARFPVETQKLLQKVRETIQQAAPEAKEVISYGMPAFKQHTVLVYFAGYAKHIGFYPTSSGIENFKDEFANYKWSKGAVQFPLDKPLPLELITRITKFKAEKDLEKVKKKKAM</sequence>
<name>A0A7G9QDG2_9SPHI</name>
<dbReference type="AlphaFoldDB" id="A0A7G9QDG2"/>
<dbReference type="EMBL" id="CP060723">
    <property type="protein sequence ID" value="QNN41387.1"/>
    <property type="molecule type" value="Genomic_DNA"/>
</dbReference>
<keyword evidence="3" id="KW-1185">Reference proteome</keyword>
<dbReference type="RefSeq" id="WP_187592003.1">
    <property type="nucleotide sequence ID" value="NZ_CP060723.1"/>
</dbReference>
<protein>
    <submittedName>
        <fullName evidence="2">DUF1801 domain-containing protein</fullName>
    </submittedName>
</protein>
<evidence type="ECO:0000259" key="1">
    <source>
        <dbReference type="Pfam" id="PF08818"/>
    </source>
</evidence>